<dbReference type="Pfam" id="PF08637">
    <property type="entry name" value="NCA2"/>
    <property type="match status" value="1"/>
</dbReference>
<reference evidence="8" key="1">
    <citation type="journal article" date="2013" name="Science">
        <title>The Amborella genome and the evolution of flowering plants.</title>
        <authorList>
            <consortium name="Amborella Genome Project"/>
        </authorList>
    </citation>
    <scope>NUCLEOTIDE SEQUENCE [LARGE SCALE GENOMIC DNA]</scope>
</reference>
<dbReference type="InterPro" id="IPR013946">
    <property type="entry name" value="NCA2-like"/>
</dbReference>
<dbReference type="Proteomes" id="UP000017836">
    <property type="component" value="Unassembled WGS sequence"/>
</dbReference>
<organism evidence="7 8">
    <name type="scientific">Amborella trichopoda</name>
    <dbReference type="NCBI Taxonomy" id="13333"/>
    <lineage>
        <taxon>Eukaryota</taxon>
        <taxon>Viridiplantae</taxon>
        <taxon>Streptophyta</taxon>
        <taxon>Embryophyta</taxon>
        <taxon>Tracheophyta</taxon>
        <taxon>Spermatophyta</taxon>
        <taxon>Magnoliopsida</taxon>
        <taxon>Amborellales</taxon>
        <taxon>Amborellaceae</taxon>
        <taxon>Amborella</taxon>
    </lineage>
</organism>
<evidence type="ECO:0000256" key="1">
    <source>
        <dbReference type="ARBA" id="ARBA00004225"/>
    </source>
</evidence>
<dbReference type="HOGENOM" id="CLU_035193_0_0_1"/>
<dbReference type="STRING" id="13333.W1NV02"/>
<name>W1NV02_AMBTC</name>
<dbReference type="GO" id="GO:0032991">
    <property type="term" value="C:protein-containing complex"/>
    <property type="evidence" value="ECO:0007669"/>
    <property type="project" value="EnsemblPlants"/>
</dbReference>
<dbReference type="PANTHER" id="PTHR28234">
    <property type="entry name" value="NUCLEAR CONTROL OF ATPASE PROTEIN 2"/>
    <property type="match status" value="1"/>
</dbReference>
<gene>
    <name evidence="7" type="ORF">AMTR_s00101p00113170</name>
</gene>
<dbReference type="OMA" id="EIVMMRY"/>
<sequence>MVFERGPLAFIRGTVQLLRGYASEGSSMQHLVLSAAERISERIAVLTCLQNHLAMFLAQVYIEVDRFGIALTKDSNVKSLRSFLITINALFKRLEQSYDLPQSDYPSSHVDSNRSAIILQFEELPEDLQEKSDWQDVEIKDTVNVVSSNLKRLDSYLSLLVTKYRRPRKATLHWFRYTCGAVGLSICSVWILRHSSLMGSSDIDNWIREAKESTIGFWKDHVESPILSIRDELFETFRKRHKGMMELEEVQLTATSLHRMLLAFTEQIKGYKLPENSSDQEMLEIVMARYEKELMHPIQNLMGGELARLFLIQIQKLKLDIETVMLELNQILRANEINLAVLAALPAFFMSVGLGMLVRAWIKQDKGAEGRGKVARIQRRLLLVDAEKQIMHFQICMDRGQEEGALQSFGLMLLTLNLLYKVVERHARETGEWSSLRQDIIDLAKPGLQTGYKLTITSRMGRMYDSLLPYSRPK</sequence>
<dbReference type="EMBL" id="KI395058">
    <property type="protein sequence ID" value="ERM99085.1"/>
    <property type="molecule type" value="Genomic_DNA"/>
</dbReference>
<evidence type="ECO:0000313" key="8">
    <source>
        <dbReference type="Proteomes" id="UP000017836"/>
    </source>
</evidence>
<dbReference type="GO" id="GO:0019375">
    <property type="term" value="P:galactolipid biosynthetic process"/>
    <property type="evidence" value="ECO:0007669"/>
    <property type="project" value="EnsemblPlants"/>
</dbReference>
<dbReference type="GO" id="GO:0005741">
    <property type="term" value="C:mitochondrial outer membrane"/>
    <property type="evidence" value="ECO:0000318"/>
    <property type="project" value="GO_Central"/>
</dbReference>
<evidence type="ECO:0000313" key="7">
    <source>
        <dbReference type="EMBL" id="ERM99085.1"/>
    </source>
</evidence>
<feature type="transmembrane region" description="Helical" evidence="6">
    <location>
        <begin position="339"/>
        <end position="362"/>
    </location>
</feature>
<accession>W1NV02</accession>
<dbReference type="PANTHER" id="PTHR28234:SF1">
    <property type="entry name" value="NUCLEAR CONTROL OF ATPASE PROTEIN 2"/>
    <property type="match status" value="1"/>
</dbReference>
<proteinExistence type="predicted"/>
<dbReference type="GO" id="GO:0050665">
    <property type="term" value="P:hydrogen peroxide biosynthetic process"/>
    <property type="evidence" value="ECO:0007669"/>
    <property type="project" value="EnsemblPlants"/>
</dbReference>
<keyword evidence="4" id="KW-0496">Mitochondrion</keyword>
<evidence type="ECO:0000256" key="3">
    <source>
        <dbReference type="ARBA" id="ARBA00022989"/>
    </source>
</evidence>
<dbReference type="AlphaFoldDB" id="W1NV02"/>
<protein>
    <recommendedName>
        <fullName evidence="9">Protein DGS1, mitochondrial</fullName>
    </recommendedName>
</protein>
<dbReference type="GO" id="GO:0009414">
    <property type="term" value="P:response to water deprivation"/>
    <property type="evidence" value="ECO:0007669"/>
    <property type="project" value="EnsemblPlants"/>
</dbReference>
<dbReference type="eggNOG" id="ENOG502QQIS">
    <property type="taxonomic scope" value="Eukaryota"/>
</dbReference>
<keyword evidence="3 6" id="KW-1133">Transmembrane helix</keyword>
<evidence type="ECO:0008006" key="9">
    <source>
        <dbReference type="Google" id="ProtNLM"/>
    </source>
</evidence>
<evidence type="ECO:0000256" key="6">
    <source>
        <dbReference type="SAM" id="Phobius"/>
    </source>
</evidence>
<evidence type="ECO:0000256" key="2">
    <source>
        <dbReference type="ARBA" id="ARBA00022692"/>
    </source>
</evidence>
<comment type="subcellular location">
    <subcellularLocation>
        <location evidence="1">Mitochondrion membrane</location>
        <topology evidence="1">Multi-pass membrane protein</topology>
    </subcellularLocation>
</comment>
<evidence type="ECO:0000256" key="5">
    <source>
        <dbReference type="ARBA" id="ARBA00023136"/>
    </source>
</evidence>
<keyword evidence="2 6" id="KW-0812">Transmembrane</keyword>
<evidence type="ECO:0000256" key="4">
    <source>
        <dbReference type="ARBA" id="ARBA00023128"/>
    </source>
</evidence>
<dbReference type="GO" id="GO:0007005">
    <property type="term" value="P:mitochondrion organization"/>
    <property type="evidence" value="ECO:0007669"/>
    <property type="project" value="EnsemblPlants"/>
</dbReference>
<dbReference type="Gramene" id="ERM99085">
    <property type="protein sequence ID" value="ERM99085"/>
    <property type="gene ID" value="AMTR_s00101p00113170"/>
</dbReference>
<keyword evidence="5 6" id="KW-0472">Membrane</keyword>
<keyword evidence="8" id="KW-1185">Reference proteome</keyword>